<sequence length="39" mass="4140">MHGSGQKASERKRLAKQKREAAGTASRASRRAEISTAGV</sequence>
<dbReference type="EMBL" id="NBTZ01000118">
    <property type="protein sequence ID" value="OTP69115.1"/>
    <property type="molecule type" value="Genomic_DNA"/>
</dbReference>
<dbReference type="AlphaFoldDB" id="A0A242MCU9"/>
<reference evidence="2 3" key="1">
    <citation type="submission" date="2017-03" db="EMBL/GenBank/DDBJ databases">
        <title>Genome analysis of strain PAMC 26577.</title>
        <authorList>
            <person name="Oh H.-M."/>
            <person name="Yang J.-A."/>
        </authorList>
    </citation>
    <scope>NUCLEOTIDE SEQUENCE [LARGE SCALE GENOMIC DNA]</scope>
    <source>
        <strain evidence="2 3">PAMC 26577</strain>
    </source>
</reference>
<accession>A0A242MCU9</accession>
<feature type="region of interest" description="Disordered" evidence="1">
    <location>
        <begin position="1"/>
        <end position="39"/>
    </location>
</feature>
<name>A0A242MCU9_CABSO</name>
<dbReference type="Proteomes" id="UP000195221">
    <property type="component" value="Unassembled WGS sequence"/>
</dbReference>
<feature type="compositionally biased region" description="Basic and acidic residues" evidence="1">
    <location>
        <begin position="8"/>
        <end position="21"/>
    </location>
</feature>
<protein>
    <submittedName>
        <fullName evidence="2">Uncharacterized protein</fullName>
    </submittedName>
</protein>
<comment type="caution">
    <text evidence="2">The sequence shown here is derived from an EMBL/GenBank/DDBJ whole genome shotgun (WGS) entry which is preliminary data.</text>
</comment>
<proteinExistence type="predicted"/>
<evidence type="ECO:0000256" key="1">
    <source>
        <dbReference type="SAM" id="MobiDB-lite"/>
    </source>
</evidence>
<evidence type="ECO:0000313" key="3">
    <source>
        <dbReference type="Proteomes" id="UP000195221"/>
    </source>
</evidence>
<gene>
    <name evidence="2" type="ORF">PAMC26577_31455</name>
</gene>
<organism evidence="2 3">
    <name type="scientific">Caballeronia sordidicola</name>
    <name type="common">Burkholderia sordidicola</name>
    <dbReference type="NCBI Taxonomy" id="196367"/>
    <lineage>
        <taxon>Bacteria</taxon>
        <taxon>Pseudomonadati</taxon>
        <taxon>Pseudomonadota</taxon>
        <taxon>Betaproteobacteria</taxon>
        <taxon>Burkholderiales</taxon>
        <taxon>Burkholderiaceae</taxon>
        <taxon>Caballeronia</taxon>
    </lineage>
</organism>
<evidence type="ECO:0000313" key="2">
    <source>
        <dbReference type="EMBL" id="OTP69115.1"/>
    </source>
</evidence>